<gene>
    <name evidence="1" type="ORF">LCGC14_2369610</name>
</gene>
<reference evidence="1" key="1">
    <citation type="journal article" date="2015" name="Nature">
        <title>Complex archaea that bridge the gap between prokaryotes and eukaryotes.</title>
        <authorList>
            <person name="Spang A."/>
            <person name="Saw J.H."/>
            <person name="Jorgensen S.L."/>
            <person name="Zaremba-Niedzwiedzka K."/>
            <person name="Martijn J."/>
            <person name="Lind A.E."/>
            <person name="van Eijk R."/>
            <person name="Schleper C."/>
            <person name="Guy L."/>
            <person name="Ettema T.J."/>
        </authorList>
    </citation>
    <scope>NUCLEOTIDE SEQUENCE</scope>
</reference>
<proteinExistence type="predicted"/>
<dbReference type="AlphaFoldDB" id="A0A0F9EYV0"/>
<evidence type="ECO:0000313" key="1">
    <source>
        <dbReference type="EMBL" id="KKL28988.1"/>
    </source>
</evidence>
<organism evidence="1">
    <name type="scientific">marine sediment metagenome</name>
    <dbReference type="NCBI Taxonomy" id="412755"/>
    <lineage>
        <taxon>unclassified sequences</taxon>
        <taxon>metagenomes</taxon>
        <taxon>ecological metagenomes</taxon>
    </lineage>
</organism>
<protein>
    <submittedName>
        <fullName evidence="1">Uncharacterized protein</fullName>
    </submittedName>
</protein>
<accession>A0A0F9EYV0</accession>
<comment type="caution">
    <text evidence="1">The sequence shown here is derived from an EMBL/GenBank/DDBJ whole genome shotgun (WGS) entry which is preliminary data.</text>
</comment>
<feature type="non-terminal residue" evidence="1">
    <location>
        <position position="46"/>
    </location>
</feature>
<sequence length="46" mass="5317">MSFPTTIHNTAASREHKNLYDVERFPVGQKMEYEDGRIFRFALVGG</sequence>
<dbReference type="EMBL" id="LAZR01034898">
    <property type="protein sequence ID" value="KKL28988.1"/>
    <property type="molecule type" value="Genomic_DNA"/>
</dbReference>
<name>A0A0F9EYV0_9ZZZZ</name>